<reference evidence="1 2" key="1">
    <citation type="journal article" date="2021" name="ISME Commun">
        <title>Automated analysis of genomic sequences facilitates high-throughput and comprehensive description of bacteria.</title>
        <authorList>
            <person name="Hitch T.C.A."/>
        </authorList>
    </citation>
    <scope>NUCLEOTIDE SEQUENCE [LARGE SCALE GENOMIC DNA]</scope>
    <source>
        <strain evidence="1 2">Sanger_03</strain>
    </source>
</reference>
<dbReference type="Proteomes" id="UP001652431">
    <property type="component" value="Unassembled WGS sequence"/>
</dbReference>
<organism evidence="1 2">
    <name type="scientific">Dorea acetigenes</name>
    <dbReference type="NCBI Taxonomy" id="2981787"/>
    <lineage>
        <taxon>Bacteria</taxon>
        <taxon>Bacillati</taxon>
        <taxon>Bacillota</taxon>
        <taxon>Clostridia</taxon>
        <taxon>Lachnospirales</taxon>
        <taxon>Lachnospiraceae</taxon>
        <taxon>Dorea</taxon>
    </lineage>
</organism>
<sequence>MNEKNMTELSQYNYNEAAGEDRSIQEAIAFLEHADMRTPWEKIEKFSHGKELQKLLVEGLLEHDPSQKRESVARRVRGWMKYTMNQTIKKKDAIELCFILGLSVEEADEFVALVSEEGLHWRSPDEIVYIFALKQGMSYQEAQKLNEEMKRKLSTVRESREPAQDSFTPVIRAEVAALRTREELEDYLTEAVPRLGRWHNNAYKLFMEMLEILEHPELDEIERRAEVFEEERLTARDITREYFYGDHVLYAKEQVRAGKKKEDSGKEKLTFTEIQKNISSGWPDDVALSKMRNRKMDVTRKVLILLFLATDPGSLPEDEEDLEWEPSGEESFEDLYCRLNDMLLQCGYRALDPRSPFDWMILYCIHEGDMVDVSARLRAMIRAMFGEKE</sequence>
<accession>A0ABT2RIG0</accession>
<protein>
    <submittedName>
        <fullName evidence="1">Uncharacterized protein</fullName>
    </submittedName>
</protein>
<gene>
    <name evidence="1" type="ORF">OCV99_01165</name>
</gene>
<proteinExistence type="predicted"/>
<dbReference type="RefSeq" id="WP_158367351.1">
    <property type="nucleotide sequence ID" value="NZ_JAOQJU010000001.1"/>
</dbReference>
<name>A0ABT2RIG0_9FIRM</name>
<dbReference type="EMBL" id="JAOQJU010000001">
    <property type="protein sequence ID" value="MCU6685175.1"/>
    <property type="molecule type" value="Genomic_DNA"/>
</dbReference>
<evidence type="ECO:0000313" key="1">
    <source>
        <dbReference type="EMBL" id="MCU6685175.1"/>
    </source>
</evidence>
<evidence type="ECO:0000313" key="2">
    <source>
        <dbReference type="Proteomes" id="UP001652431"/>
    </source>
</evidence>
<comment type="caution">
    <text evidence="1">The sequence shown here is derived from an EMBL/GenBank/DDBJ whole genome shotgun (WGS) entry which is preliminary data.</text>
</comment>
<keyword evidence="2" id="KW-1185">Reference proteome</keyword>